<reference evidence="2" key="1">
    <citation type="submission" date="2025-08" db="UniProtKB">
        <authorList>
            <consortium name="RefSeq"/>
        </authorList>
    </citation>
    <scope>IDENTIFICATION</scope>
    <source>
        <tissue evidence="2">Whole sample</tissue>
    </source>
</reference>
<evidence type="ECO:0000313" key="1">
    <source>
        <dbReference type="Proteomes" id="UP000694844"/>
    </source>
</evidence>
<dbReference type="AlphaFoldDB" id="A0A8B8C2K4"/>
<keyword evidence="1" id="KW-1185">Reference proteome</keyword>
<organism evidence="1 2">
    <name type="scientific">Crassostrea virginica</name>
    <name type="common">Eastern oyster</name>
    <dbReference type="NCBI Taxonomy" id="6565"/>
    <lineage>
        <taxon>Eukaryota</taxon>
        <taxon>Metazoa</taxon>
        <taxon>Spiralia</taxon>
        <taxon>Lophotrochozoa</taxon>
        <taxon>Mollusca</taxon>
        <taxon>Bivalvia</taxon>
        <taxon>Autobranchia</taxon>
        <taxon>Pteriomorphia</taxon>
        <taxon>Ostreida</taxon>
        <taxon>Ostreoidea</taxon>
        <taxon>Ostreidae</taxon>
        <taxon>Crassostrea</taxon>
    </lineage>
</organism>
<proteinExistence type="predicted"/>
<dbReference type="KEGG" id="cvn:111115457"/>
<name>A0A8B8C2K4_CRAVI</name>
<dbReference type="Proteomes" id="UP000694844">
    <property type="component" value="Chromosome 9"/>
</dbReference>
<protein>
    <submittedName>
        <fullName evidence="2">Uncharacterized protein LOC111115457</fullName>
    </submittedName>
</protein>
<dbReference type="RefSeq" id="XP_022309912.1">
    <property type="nucleotide sequence ID" value="XM_022454204.1"/>
</dbReference>
<evidence type="ECO:0000313" key="2">
    <source>
        <dbReference type="RefSeq" id="XP_022309912.1"/>
    </source>
</evidence>
<accession>A0A8B8C2K4</accession>
<sequence>MDDSDADWDASKRINPFSSISQHWDELNKASSTPQKPHSISARIAVTNQQVEVNSVYLQPELFHHFSYILNLARDCEPRVKNICTSMAATKLLYRDAFIRIRYVGKMNDNIPVQKTIKYGKTILSSDQVEWETSPLICFQNDLSLGVAIQLLRGVEKGPKILITSDSIAKDCDRKADDIILVDQDHFLKELTQCLEGPLCEMLNKWIKNVETLTPTKKNQWVMEEIKTIREEMAFQEISRNPQSPGIANFVPCDIKNHLLGRDDVNSFGMWYNSSFIVFTKKDQTSQIA</sequence>
<gene>
    <name evidence="2" type="primary">LOC111115457</name>
</gene>
<dbReference type="GeneID" id="111115457"/>